<evidence type="ECO:0000313" key="2">
    <source>
        <dbReference type="EMBL" id="EMD61968.1"/>
    </source>
</evidence>
<proteinExistence type="predicted"/>
<protein>
    <submittedName>
        <fullName evidence="2">Uncharacterized protein</fullName>
    </submittedName>
</protein>
<dbReference type="HOGENOM" id="CLU_1184919_0_0_1"/>
<dbReference type="KEGG" id="bsc:COCSADRAFT_343579"/>
<dbReference type="EMBL" id="KB445647">
    <property type="protein sequence ID" value="EMD61968.1"/>
    <property type="molecule type" value="Genomic_DNA"/>
</dbReference>
<dbReference type="RefSeq" id="XP_007702322.1">
    <property type="nucleotide sequence ID" value="XM_007704132.1"/>
</dbReference>
<sequence>MGVSSAYIQRIMYLHWLRRRAEGGSGVAGQNVSDNALVEAREHQTEAEGSREGVLAARWPYDGMAPKEKASRKTGVAGWEPWQVVVVVHDTGVVGRVRVKQAAQPSPASSAGPSSQTRDRLCYPRTAVRLVDDALRRREGSAGRRLAVSPPESGGAGSVLLHPLSHPPHKTHPREAMCNCFTSPDMCSRLAPKRATYLLGARLARPLPRECIIEPMAKRRRQSMVMLKDHDFAS</sequence>
<feature type="compositionally biased region" description="Low complexity" evidence="1">
    <location>
        <begin position="98"/>
        <end position="116"/>
    </location>
</feature>
<evidence type="ECO:0000256" key="1">
    <source>
        <dbReference type="SAM" id="MobiDB-lite"/>
    </source>
</evidence>
<organism evidence="2 3">
    <name type="scientific">Cochliobolus sativus (strain ND90Pr / ATCC 201652)</name>
    <name type="common">Common root rot and spot blotch fungus</name>
    <name type="synonym">Bipolaris sorokiniana</name>
    <dbReference type="NCBI Taxonomy" id="665912"/>
    <lineage>
        <taxon>Eukaryota</taxon>
        <taxon>Fungi</taxon>
        <taxon>Dikarya</taxon>
        <taxon>Ascomycota</taxon>
        <taxon>Pezizomycotina</taxon>
        <taxon>Dothideomycetes</taxon>
        <taxon>Pleosporomycetidae</taxon>
        <taxon>Pleosporales</taxon>
        <taxon>Pleosporineae</taxon>
        <taxon>Pleosporaceae</taxon>
        <taxon>Bipolaris</taxon>
    </lineage>
</organism>
<dbReference type="GeneID" id="19137608"/>
<keyword evidence="3" id="KW-1185">Reference proteome</keyword>
<gene>
    <name evidence="2" type="ORF">COCSADRAFT_343579</name>
</gene>
<feature type="region of interest" description="Disordered" evidence="1">
    <location>
        <begin position="98"/>
        <end position="119"/>
    </location>
</feature>
<evidence type="ECO:0000313" key="3">
    <source>
        <dbReference type="Proteomes" id="UP000016934"/>
    </source>
</evidence>
<name>M2S462_COCSN</name>
<dbReference type="AlphaFoldDB" id="M2S462"/>
<reference evidence="3" key="2">
    <citation type="journal article" date="2013" name="PLoS Genet.">
        <title>Comparative genome structure, secondary metabolite, and effector coding capacity across Cochliobolus pathogens.</title>
        <authorList>
            <person name="Condon B.J."/>
            <person name="Leng Y."/>
            <person name="Wu D."/>
            <person name="Bushley K.E."/>
            <person name="Ohm R.A."/>
            <person name="Otillar R."/>
            <person name="Martin J."/>
            <person name="Schackwitz W."/>
            <person name="Grimwood J."/>
            <person name="MohdZainudin N."/>
            <person name="Xue C."/>
            <person name="Wang R."/>
            <person name="Manning V.A."/>
            <person name="Dhillon B."/>
            <person name="Tu Z.J."/>
            <person name="Steffenson B.J."/>
            <person name="Salamov A."/>
            <person name="Sun H."/>
            <person name="Lowry S."/>
            <person name="LaButti K."/>
            <person name="Han J."/>
            <person name="Copeland A."/>
            <person name="Lindquist E."/>
            <person name="Barry K."/>
            <person name="Schmutz J."/>
            <person name="Baker S.E."/>
            <person name="Ciuffetti L.M."/>
            <person name="Grigoriev I.V."/>
            <person name="Zhong S."/>
            <person name="Turgeon B.G."/>
        </authorList>
    </citation>
    <scope>NUCLEOTIDE SEQUENCE [LARGE SCALE GENOMIC DNA]</scope>
    <source>
        <strain evidence="3">ND90Pr / ATCC 201652</strain>
    </source>
</reference>
<dbReference type="OrthoDB" id="10418851at2759"/>
<dbReference type="Proteomes" id="UP000016934">
    <property type="component" value="Unassembled WGS sequence"/>
</dbReference>
<accession>M2S462</accession>
<reference evidence="2 3" key="1">
    <citation type="journal article" date="2012" name="PLoS Pathog.">
        <title>Diverse lifestyles and strategies of plant pathogenesis encoded in the genomes of eighteen Dothideomycetes fungi.</title>
        <authorList>
            <person name="Ohm R.A."/>
            <person name="Feau N."/>
            <person name="Henrissat B."/>
            <person name="Schoch C.L."/>
            <person name="Horwitz B.A."/>
            <person name="Barry K.W."/>
            <person name="Condon B.J."/>
            <person name="Copeland A.C."/>
            <person name="Dhillon B."/>
            <person name="Glaser F."/>
            <person name="Hesse C.N."/>
            <person name="Kosti I."/>
            <person name="LaButti K."/>
            <person name="Lindquist E.A."/>
            <person name="Lucas S."/>
            <person name="Salamov A.A."/>
            <person name="Bradshaw R.E."/>
            <person name="Ciuffetti L."/>
            <person name="Hamelin R.C."/>
            <person name="Kema G.H.J."/>
            <person name="Lawrence C."/>
            <person name="Scott J.A."/>
            <person name="Spatafora J.W."/>
            <person name="Turgeon B.G."/>
            <person name="de Wit P.J.G.M."/>
            <person name="Zhong S."/>
            <person name="Goodwin S.B."/>
            <person name="Grigoriev I.V."/>
        </authorList>
    </citation>
    <scope>NUCLEOTIDE SEQUENCE [LARGE SCALE GENOMIC DNA]</scope>
    <source>
        <strain evidence="3">ND90Pr / ATCC 201652</strain>
    </source>
</reference>